<dbReference type="AlphaFoldDB" id="A0A6A5CAC4"/>
<dbReference type="Proteomes" id="UP000444721">
    <property type="component" value="Unassembled WGS sequence"/>
</dbReference>
<dbReference type="VEuPathDB" id="AmoebaDB:NfTy_012950"/>
<reference evidence="2 3" key="1">
    <citation type="journal article" date="2019" name="Sci. Rep.">
        <title>Nanopore sequencing improves the draft genome of the human pathogenic amoeba Naegleria fowleri.</title>
        <authorList>
            <person name="Liechti N."/>
            <person name="Schurch N."/>
            <person name="Bruggmann R."/>
            <person name="Wittwer M."/>
        </authorList>
    </citation>
    <scope>NUCLEOTIDE SEQUENCE [LARGE SCALE GENOMIC DNA]</scope>
    <source>
        <strain evidence="2 3">ATCC 30894</strain>
    </source>
</reference>
<dbReference type="RefSeq" id="XP_044568197.1">
    <property type="nucleotide sequence ID" value="XM_044700859.1"/>
</dbReference>
<dbReference type="Gene3D" id="1.25.10.10">
    <property type="entry name" value="Leucine-rich Repeat Variant"/>
    <property type="match status" value="1"/>
</dbReference>
<dbReference type="PANTHER" id="PTHR10182">
    <property type="entry name" value="CALCIUM-BINDING PROTEIN 39-RELATED"/>
    <property type="match status" value="1"/>
</dbReference>
<evidence type="ECO:0000313" key="2">
    <source>
        <dbReference type="EMBL" id="KAF0983484.1"/>
    </source>
</evidence>
<evidence type="ECO:0000256" key="1">
    <source>
        <dbReference type="ARBA" id="ARBA00011012"/>
    </source>
</evidence>
<dbReference type="SUPFAM" id="SSF48371">
    <property type="entry name" value="ARM repeat"/>
    <property type="match status" value="1"/>
</dbReference>
<evidence type="ECO:0000313" key="3">
    <source>
        <dbReference type="Proteomes" id="UP000444721"/>
    </source>
</evidence>
<dbReference type="GO" id="GO:0043539">
    <property type="term" value="F:protein serine/threonine kinase activator activity"/>
    <property type="evidence" value="ECO:0007669"/>
    <property type="project" value="TreeGrafter"/>
</dbReference>
<sequence length="362" mass="42310">MSIIMKGLGLLTGKKAPKELVRDAVECLKVIARDPELTTQKDSKQQKAAEDCGKLLSGIKQLLLGNTAAVEKEEPKKSDINDIAKEAYDTDFLLLLVQYLEHLDFESRKDGMIIFNFLVKLQMNGRYTTVDYICEHSQILTILLHGYEKSEVSLLCGSMLRECFKHEILTRKMLSCDDVYKLFIYVDNSNFEMQSDAFVTFKELLTSRHKAIVAEFLENNFEKFFGEYNNLLNSKNYVTKRQSLKTLGEIILDRSNFNVMSRYINDKNNLKLMMNLLLDKRKNIQFEAFHVFKVFIANPHKSAQVKDIIRLNREKLINYLKEFQPEREKEDEQFYEEKSQLISILMSEQEKDSEDKNEQQQQ</sequence>
<gene>
    <name evidence="2" type="ORF">FDP41_010549</name>
</gene>
<dbReference type="InterPro" id="IPR011989">
    <property type="entry name" value="ARM-like"/>
</dbReference>
<comment type="similarity">
    <text evidence="1">Belongs to the Mo25 family.</text>
</comment>
<dbReference type="GeneID" id="68117764"/>
<comment type="caution">
    <text evidence="2">The sequence shown here is derived from an EMBL/GenBank/DDBJ whole genome shotgun (WGS) entry which is preliminary data.</text>
</comment>
<dbReference type="VEuPathDB" id="AmoebaDB:FDP41_010549"/>
<keyword evidence="3" id="KW-1185">Reference proteome</keyword>
<dbReference type="PANTHER" id="PTHR10182:SF3">
    <property type="entry name" value="PROTEIN MO25"/>
    <property type="match status" value="1"/>
</dbReference>
<dbReference type="VEuPathDB" id="AmoebaDB:NF0107090"/>
<dbReference type="InterPro" id="IPR013878">
    <property type="entry name" value="Mo25"/>
</dbReference>
<dbReference type="EMBL" id="VFQX01000006">
    <property type="protein sequence ID" value="KAF0983484.1"/>
    <property type="molecule type" value="Genomic_DNA"/>
</dbReference>
<dbReference type="InterPro" id="IPR016024">
    <property type="entry name" value="ARM-type_fold"/>
</dbReference>
<dbReference type="GO" id="GO:0035556">
    <property type="term" value="P:intracellular signal transduction"/>
    <property type="evidence" value="ECO:0007669"/>
    <property type="project" value="TreeGrafter"/>
</dbReference>
<dbReference type="OMA" id="AYDHKES"/>
<dbReference type="OrthoDB" id="609103at2759"/>
<proteinExistence type="inferred from homology"/>
<name>A0A6A5CAC4_NAEFO</name>
<dbReference type="Pfam" id="PF08569">
    <property type="entry name" value="Mo25"/>
    <property type="match status" value="1"/>
</dbReference>
<accession>A0A6A5CAC4</accession>
<protein>
    <submittedName>
        <fullName evidence="2">Uncharacterized protein</fullName>
    </submittedName>
</protein>
<organism evidence="2 3">
    <name type="scientific">Naegleria fowleri</name>
    <name type="common">Brain eating amoeba</name>
    <dbReference type="NCBI Taxonomy" id="5763"/>
    <lineage>
        <taxon>Eukaryota</taxon>
        <taxon>Discoba</taxon>
        <taxon>Heterolobosea</taxon>
        <taxon>Tetramitia</taxon>
        <taxon>Eutetramitia</taxon>
        <taxon>Vahlkampfiidae</taxon>
        <taxon>Naegleria</taxon>
    </lineage>
</organism>